<protein>
    <recommendedName>
        <fullName evidence="3">Mediator of RNA polymerase II transcription subunit 13</fullName>
    </recommendedName>
</protein>
<dbReference type="GO" id="GO:0045944">
    <property type="term" value="P:positive regulation of transcription by RNA polymerase II"/>
    <property type="evidence" value="ECO:0007669"/>
    <property type="project" value="TreeGrafter"/>
</dbReference>
<dbReference type="PANTHER" id="PTHR48249:SF3">
    <property type="entry name" value="MEDIATOR OF RNA POLYMERASE II TRANSCRIPTION SUBUNIT 13"/>
    <property type="match status" value="1"/>
</dbReference>
<evidence type="ECO:0000313" key="9">
    <source>
        <dbReference type="Proteomes" id="UP000828390"/>
    </source>
</evidence>
<comment type="caution">
    <text evidence="8">The sequence shown here is derived from an EMBL/GenBank/DDBJ whole genome shotgun (WGS) entry which is preliminary data.</text>
</comment>
<dbReference type="GO" id="GO:0016592">
    <property type="term" value="C:mediator complex"/>
    <property type="evidence" value="ECO:0007669"/>
    <property type="project" value="TreeGrafter"/>
</dbReference>
<evidence type="ECO:0000256" key="4">
    <source>
        <dbReference type="ARBA" id="ARBA00022491"/>
    </source>
</evidence>
<organism evidence="8 9">
    <name type="scientific">Dreissena polymorpha</name>
    <name type="common">Zebra mussel</name>
    <name type="synonym">Mytilus polymorpha</name>
    <dbReference type="NCBI Taxonomy" id="45954"/>
    <lineage>
        <taxon>Eukaryota</taxon>
        <taxon>Metazoa</taxon>
        <taxon>Spiralia</taxon>
        <taxon>Lophotrochozoa</taxon>
        <taxon>Mollusca</taxon>
        <taxon>Bivalvia</taxon>
        <taxon>Autobranchia</taxon>
        <taxon>Heteroconchia</taxon>
        <taxon>Euheterodonta</taxon>
        <taxon>Imparidentia</taxon>
        <taxon>Neoheterodontei</taxon>
        <taxon>Myida</taxon>
        <taxon>Dreissenoidea</taxon>
        <taxon>Dreissenidae</taxon>
        <taxon>Dreissena</taxon>
    </lineage>
</organism>
<dbReference type="GO" id="GO:0003713">
    <property type="term" value="F:transcription coactivator activity"/>
    <property type="evidence" value="ECO:0007669"/>
    <property type="project" value="TreeGrafter"/>
</dbReference>
<dbReference type="AlphaFoldDB" id="A0A9D4N2Q8"/>
<dbReference type="PANTHER" id="PTHR48249">
    <property type="entry name" value="MEDIATOR OF RNA POLYMERASE II TRANSCRIPTION SUBUNIT 13"/>
    <property type="match status" value="1"/>
</dbReference>
<evidence type="ECO:0000256" key="7">
    <source>
        <dbReference type="ARBA" id="ARBA00023242"/>
    </source>
</evidence>
<evidence type="ECO:0000256" key="2">
    <source>
        <dbReference type="ARBA" id="ARBA00009354"/>
    </source>
</evidence>
<dbReference type="InterPro" id="IPR051139">
    <property type="entry name" value="Mediator_complx_sub13"/>
</dbReference>
<evidence type="ECO:0000256" key="1">
    <source>
        <dbReference type="ARBA" id="ARBA00004123"/>
    </source>
</evidence>
<comment type="similarity">
    <text evidence="2">Belongs to the Mediator complex subunit 13 family.</text>
</comment>
<sequence length="100" mass="11065">MSATPQEKDPQDDAPNLLQQPLAMGYYISTAETGPLPRWFWSACPDNEHTSVKCFKVSISVSVSEISCLTQTISYKVMELALSFCYQIVPLLSTNVTVCV</sequence>
<dbReference type="Proteomes" id="UP000828390">
    <property type="component" value="Unassembled WGS sequence"/>
</dbReference>
<keyword evidence="7" id="KW-0539">Nucleus</keyword>
<proteinExistence type="inferred from homology"/>
<keyword evidence="6" id="KW-0804">Transcription</keyword>
<name>A0A9D4N2Q8_DREPO</name>
<comment type="subcellular location">
    <subcellularLocation>
        <location evidence="1">Nucleus</location>
    </subcellularLocation>
</comment>
<dbReference type="EMBL" id="JAIWYP010000001">
    <property type="protein sequence ID" value="KAH3888577.1"/>
    <property type="molecule type" value="Genomic_DNA"/>
</dbReference>
<keyword evidence="9" id="KW-1185">Reference proteome</keyword>
<evidence type="ECO:0000313" key="8">
    <source>
        <dbReference type="EMBL" id="KAH3888577.1"/>
    </source>
</evidence>
<accession>A0A9D4N2Q8</accession>
<reference evidence="8" key="1">
    <citation type="journal article" date="2019" name="bioRxiv">
        <title>The Genome of the Zebra Mussel, Dreissena polymorpha: A Resource for Invasive Species Research.</title>
        <authorList>
            <person name="McCartney M.A."/>
            <person name="Auch B."/>
            <person name="Kono T."/>
            <person name="Mallez S."/>
            <person name="Zhang Y."/>
            <person name="Obille A."/>
            <person name="Becker A."/>
            <person name="Abrahante J.E."/>
            <person name="Garbe J."/>
            <person name="Badalamenti J.P."/>
            <person name="Herman A."/>
            <person name="Mangelson H."/>
            <person name="Liachko I."/>
            <person name="Sullivan S."/>
            <person name="Sone E.D."/>
            <person name="Koren S."/>
            <person name="Silverstein K.A.T."/>
            <person name="Beckman K.B."/>
            <person name="Gohl D.M."/>
        </authorList>
    </citation>
    <scope>NUCLEOTIDE SEQUENCE</scope>
    <source>
        <strain evidence="8">Duluth1</strain>
        <tissue evidence="8">Whole animal</tissue>
    </source>
</reference>
<reference evidence="8" key="2">
    <citation type="submission" date="2020-11" db="EMBL/GenBank/DDBJ databases">
        <authorList>
            <person name="McCartney M.A."/>
            <person name="Auch B."/>
            <person name="Kono T."/>
            <person name="Mallez S."/>
            <person name="Becker A."/>
            <person name="Gohl D.M."/>
            <person name="Silverstein K.A.T."/>
            <person name="Koren S."/>
            <person name="Bechman K.B."/>
            <person name="Herman A."/>
            <person name="Abrahante J.E."/>
            <person name="Garbe J."/>
        </authorList>
    </citation>
    <scope>NUCLEOTIDE SEQUENCE</scope>
    <source>
        <strain evidence="8">Duluth1</strain>
        <tissue evidence="8">Whole animal</tissue>
    </source>
</reference>
<gene>
    <name evidence="8" type="ORF">DPMN_012615</name>
</gene>
<evidence type="ECO:0000256" key="5">
    <source>
        <dbReference type="ARBA" id="ARBA00023015"/>
    </source>
</evidence>
<keyword evidence="5" id="KW-0805">Transcription regulation</keyword>
<evidence type="ECO:0000256" key="6">
    <source>
        <dbReference type="ARBA" id="ARBA00023163"/>
    </source>
</evidence>
<keyword evidence="4" id="KW-0678">Repressor</keyword>
<evidence type="ECO:0000256" key="3">
    <source>
        <dbReference type="ARBA" id="ARBA00019618"/>
    </source>
</evidence>